<dbReference type="OrthoDB" id="9800801at2"/>
<dbReference type="GO" id="GO:0032259">
    <property type="term" value="P:methylation"/>
    <property type="evidence" value="ECO:0007669"/>
    <property type="project" value="UniProtKB-KW"/>
</dbReference>
<evidence type="ECO:0000313" key="7">
    <source>
        <dbReference type="Proteomes" id="UP000265816"/>
    </source>
</evidence>
<name>A0A398BIX1_9BACI</name>
<keyword evidence="2 6" id="KW-0808">Transferase</keyword>
<dbReference type="PRINTS" id="PR00508">
    <property type="entry name" value="S21N4MTFRASE"/>
</dbReference>
<dbReference type="Pfam" id="PF01555">
    <property type="entry name" value="N6_N4_Mtase"/>
    <property type="match status" value="1"/>
</dbReference>
<dbReference type="InterPro" id="IPR029063">
    <property type="entry name" value="SAM-dependent_MTases_sf"/>
</dbReference>
<protein>
    <recommendedName>
        <fullName evidence="4">Methyltransferase</fullName>
        <ecNumber evidence="4">2.1.1.-</ecNumber>
    </recommendedName>
</protein>
<dbReference type="GO" id="GO:0009307">
    <property type="term" value="P:DNA restriction-modification system"/>
    <property type="evidence" value="ECO:0007669"/>
    <property type="project" value="UniProtKB-KW"/>
</dbReference>
<dbReference type="Gene3D" id="3.40.50.150">
    <property type="entry name" value="Vaccinia Virus protein VP39"/>
    <property type="match status" value="1"/>
</dbReference>
<keyword evidence="1 6" id="KW-0489">Methyltransferase</keyword>
<keyword evidence="3" id="KW-0680">Restriction system</keyword>
<gene>
    <name evidence="6" type="ORF">D1970_00160</name>
</gene>
<comment type="caution">
    <text evidence="6">The sequence shown here is derived from an EMBL/GenBank/DDBJ whole genome shotgun (WGS) entry which is preliminary data.</text>
</comment>
<evidence type="ECO:0000259" key="5">
    <source>
        <dbReference type="Pfam" id="PF01555"/>
    </source>
</evidence>
<dbReference type="EMBL" id="QWVT01000001">
    <property type="protein sequence ID" value="RID88951.1"/>
    <property type="molecule type" value="Genomic_DNA"/>
</dbReference>
<dbReference type="InterPro" id="IPR001091">
    <property type="entry name" value="RM_Methyltransferase"/>
</dbReference>
<dbReference type="GO" id="GO:0008170">
    <property type="term" value="F:N-methyltransferase activity"/>
    <property type="evidence" value="ECO:0007669"/>
    <property type="project" value="InterPro"/>
</dbReference>
<dbReference type="Proteomes" id="UP000265816">
    <property type="component" value="Unassembled WGS sequence"/>
</dbReference>
<accession>A0A398BIX1</accession>
<comment type="similarity">
    <text evidence="4">Belongs to the N(4)/N(6)-methyltransferase family.</text>
</comment>
<dbReference type="RefSeq" id="WP_119110863.1">
    <property type="nucleotide sequence ID" value="NZ_CBCSEO010000001.1"/>
</dbReference>
<evidence type="ECO:0000256" key="2">
    <source>
        <dbReference type="ARBA" id="ARBA00022679"/>
    </source>
</evidence>
<dbReference type="SUPFAM" id="SSF53335">
    <property type="entry name" value="S-adenosyl-L-methionine-dependent methyltransferases"/>
    <property type="match status" value="1"/>
</dbReference>
<evidence type="ECO:0000313" key="6">
    <source>
        <dbReference type="EMBL" id="RID88951.1"/>
    </source>
</evidence>
<evidence type="ECO:0000256" key="4">
    <source>
        <dbReference type="RuleBase" id="RU362026"/>
    </source>
</evidence>
<dbReference type="EC" id="2.1.1.-" evidence="4"/>
<evidence type="ECO:0000256" key="3">
    <source>
        <dbReference type="ARBA" id="ARBA00022747"/>
    </source>
</evidence>
<dbReference type="GO" id="GO:0003677">
    <property type="term" value="F:DNA binding"/>
    <property type="evidence" value="ECO:0007669"/>
    <property type="project" value="InterPro"/>
</dbReference>
<dbReference type="AlphaFoldDB" id="A0A398BIX1"/>
<dbReference type="InterPro" id="IPR002941">
    <property type="entry name" value="DNA_methylase_N4/N6"/>
</dbReference>
<proteinExistence type="inferred from homology"/>
<keyword evidence="7" id="KW-1185">Reference proteome</keyword>
<sequence>MTELLNKVTQGDCLEVSKRIESGSVDLILTDLPYGTMNGAMLDGWGGNKTSWDFAIDPKDVYAIANRILRKNGKMVLFSQEPYTSRLINEATPNVPFSYRMVWEKDHFANSLIAKKAPVSYYEDILVFSKTHDIEGVHPLRSYFTHVLEYIGLTLKQINDTLGHRRAEHTFYVTSTQYGLCTERTYDELINVFNINKMDGFKTYTELREIDKRFDSVFNLWEGGKYKSNILRYKKDYDGYHPTQKPVLLLEDLIKTFSNEGDTVVDLTAGSGSTVVAAINTCRNFIGIERESDYVDIANKRIQEARKEALM</sequence>
<feature type="domain" description="DNA methylase N-4/N-6" evidence="5">
    <location>
        <begin position="25"/>
        <end position="300"/>
    </location>
</feature>
<organism evidence="6 7">
    <name type="scientific">Mesobacillus zeae</name>
    <dbReference type="NCBI Taxonomy" id="1917180"/>
    <lineage>
        <taxon>Bacteria</taxon>
        <taxon>Bacillati</taxon>
        <taxon>Bacillota</taxon>
        <taxon>Bacilli</taxon>
        <taxon>Bacillales</taxon>
        <taxon>Bacillaceae</taxon>
        <taxon>Mesobacillus</taxon>
    </lineage>
</organism>
<evidence type="ECO:0000256" key="1">
    <source>
        <dbReference type="ARBA" id="ARBA00022603"/>
    </source>
</evidence>
<reference evidence="6 7" key="1">
    <citation type="submission" date="2018-08" db="EMBL/GenBank/DDBJ databases">
        <title>Bacillus jemisoniae sp. nov., Bacillus chryseoplanitiae sp. nov., Bacillus resnikiae sp. nov., and Bacillus frankliniae sp. nov., isolated from Viking spacecraft and associated surfaces.</title>
        <authorList>
            <person name="Seuylemezian A."/>
            <person name="Vaishampayan P."/>
        </authorList>
    </citation>
    <scope>NUCLEOTIDE SEQUENCE [LARGE SCALE GENOMIC DNA]</scope>
    <source>
        <strain evidence="6 7">JJ-247</strain>
    </source>
</reference>